<accession>A0ABT8E0D9</accession>
<evidence type="ECO:0000313" key="1">
    <source>
        <dbReference type="EMBL" id="MDN3923331.1"/>
    </source>
</evidence>
<gene>
    <name evidence="1" type="ORF">QWJ38_23900</name>
</gene>
<dbReference type="EMBL" id="JAUHHC010000013">
    <property type="protein sequence ID" value="MDN3923331.1"/>
    <property type="molecule type" value="Genomic_DNA"/>
</dbReference>
<organism evidence="1 2">
    <name type="scientific">Roseateles violae</name>
    <dbReference type="NCBI Taxonomy" id="3058042"/>
    <lineage>
        <taxon>Bacteria</taxon>
        <taxon>Pseudomonadati</taxon>
        <taxon>Pseudomonadota</taxon>
        <taxon>Betaproteobacteria</taxon>
        <taxon>Burkholderiales</taxon>
        <taxon>Sphaerotilaceae</taxon>
        <taxon>Roseateles</taxon>
    </lineage>
</organism>
<comment type="caution">
    <text evidence="1">The sequence shown here is derived from an EMBL/GenBank/DDBJ whole genome shotgun (WGS) entry which is preliminary data.</text>
</comment>
<keyword evidence="2" id="KW-1185">Reference proteome</keyword>
<dbReference type="Proteomes" id="UP001228044">
    <property type="component" value="Unassembled WGS sequence"/>
</dbReference>
<proteinExistence type="predicted"/>
<name>A0ABT8E0D9_9BURK</name>
<evidence type="ECO:0000313" key="2">
    <source>
        <dbReference type="Proteomes" id="UP001228044"/>
    </source>
</evidence>
<dbReference type="RefSeq" id="WP_290361630.1">
    <property type="nucleotide sequence ID" value="NZ_JAUHHC010000013.1"/>
</dbReference>
<protein>
    <submittedName>
        <fullName evidence="1">Uncharacterized protein</fullName>
    </submittedName>
</protein>
<reference evidence="1 2" key="1">
    <citation type="submission" date="2023-06" db="EMBL/GenBank/DDBJ databases">
        <title>Pelomonas sp. PFR6 16S ribosomal RNA gene Genome sequencing and assembly.</title>
        <authorList>
            <person name="Woo H."/>
        </authorList>
    </citation>
    <scope>NUCLEOTIDE SEQUENCE [LARGE SCALE GENOMIC DNA]</scope>
    <source>
        <strain evidence="1 2">PFR6</strain>
    </source>
</reference>
<sequence>MPGSQSLIGGGDLPGLTLQAWAQISGGGTFRKGFNVASVTSGGTGIVTLNYSTPIPVAQVVVRLLPLHGKWDFVPSGMLTTSTTIRTRFDGVDTWLPGEFWVGIYS</sequence>